<evidence type="ECO:0000313" key="4">
    <source>
        <dbReference type="Proteomes" id="UP001500994"/>
    </source>
</evidence>
<dbReference type="Proteomes" id="UP001500994">
    <property type="component" value="Unassembled WGS sequence"/>
</dbReference>
<proteinExistence type="predicted"/>
<keyword evidence="4" id="KW-1185">Reference proteome</keyword>
<comment type="caution">
    <text evidence="3">The sequence shown here is derived from an EMBL/GenBank/DDBJ whole genome shotgun (WGS) entry which is preliminary data.</text>
</comment>
<sequence>MSVTLDGPDFVAPTVTAVSFAPAGPFSLAASSRFLECFTPASHQRAADELLRLAFPADDGTSVVAATVRQDPGTGGGPGMVRAECTVDPGAPAPAEAATAGAAADQVVRAQLARILSLDVDGTGFPALAADPVVAGLMADHPGLRPVCFHSPYEAAAWAVIGNRIRMTQAAAIKAGIARRHGPRVHLAGRTLHAFPTPAVLRTVRHVPGLTDVKIQRLHSLAEAALDGQLDAARLRALPADHALAELRALPGIGPFSAELVLIRGAGHPDVFPRHEPRVHRAVAAAYGLGAPAAADVARLADVADGWRPYRSWVATLLRVRAQDTPRTG</sequence>
<name>A0ABN3SPB2_9ACTN</name>
<protein>
    <submittedName>
        <fullName evidence="3">DNA-3-methyladenine glycosylase</fullName>
    </submittedName>
</protein>
<keyword evidence="1" id="KW-0227">DNA damage</keyword>
<dbReference type="EMBL" id="BAAARK010000029">
    <property type="protein sequence ID" value="GAA2682024.1"/>
    <property type="molecule type" value="Genomic_DNA"/>
</dbReference>
<evidence type="ECO:0000256" key="1">
    <source>
        <dbReference type="ARBA" id="ARBA00022763"/>
    </source>
</evidence>
<reference evidence="3 4" key="1">
    <citation type="journal article" date="2019" name="Int. J. Syst. Evol. Microbiol.">
        <title>The Global Catalogue of Microorganisms (GCM) 10K type strain sequencing project: providing services to taxonomists for standard genome sequencing and annotation.</title>
        <authorList>
            <consortium name="The Broad Institute Genomics Platform"/>
            <consortium name="The Broad Institute Genome Sequencing Center for Infectious Disease"/>
            <person name="Wu L."/>
            <person name="Ma J."/>
        </authorList>
    </citation>
    <scope>NUCLEOTIDE SEQUENCE [LARGE SCALE GENOMIC DNA]</scope>
    <source>
        <strain evidence="3 4">JCM 16374</strain>
    </source>
</reference>
<organism evidence="3 4">
    <name type="scientific">Streptomyces lunalinharesii</name>
    <dbReference type="NCBI Taxonomy" id="333384"/>
    <lineage>
        <taxon>Bacteria</taxon>
        <taxon>Bacillati</taxon>
        <taxon>Actinomycetota</taxon>
        <taxon>Actinomycetes</taxon>
        <taxon>Kitasatosporales</taxon>
        <taxon>Streptomycetaceae</taxon>
        <taxon>Streptomyces</taxon>
    </lineage>
</organism>
<dbReference type="Gene3D" id="1.10.340.30">
    <property type="entry name" value="Hypothetical protein, domain 2"/>
    <property type="match status" value="1"/>
</dbReference>
<dbReference type="PANTHER" id="PTHR43003:SF13">
    <property type="entry name" value="DNA-3-METHYLADENINE GLYCOSYLASE 2"/>
    <property type="match status" value="1"/>
</dbReference>
<evidence type="ECO:0000313" key="3">
    <source>
        <dbReference type="EMBL" id="GAA2682024.1"/>
    </source>
</evidence>
<keyword evidence="2" id="KW-0234">DNA repair</keyword>
<dbReference type="InterPro" id="IPR051912">
    <property type="entry name" value="Alkylbase_DNA_Glycosylase/TA"/>
</dbReference>
<accession>A0ABN3SPB2</accession>
<dbReference type="InterPro" id="IPR011257">
    <property type="entry name" value="DNA_glycosylase"/>
</dbReference>
<dbReference type="Gene3D" id="1.10.1670.40">
    <property type="match status" value="1"/>
</dbReference>
<dbReference type="PANTHER" id="PTHR43003">
    <property type="entry name" value="DNA-3-METHYLADENINE GLYCOSYLASE"/>
    <property type="match status" value="1"/>
</dbReference>
<dbReference type="SUPFAM" id="SSF48150">
    <property type="entry name" value="DNA-glycosylase"/>
    <property type="match status" value="1"/>
</dbReference>
<evidence type="ECO:0000256" key="2">
    <source>
        <dbReference type="ARBA" id="ARBA00023204"/>
    </source>
</evidence>
<gene>
    <name evidence="3" type="ORF">GCM10009864_63380</name>
</gene>